<sequence>MATPFRLKRSAVTGKRPGLTDMQIGELAINFYDGHLFAERDTQGVGIGTTVALLTPWVENFGGGSIV</sequence>
<proteinExistence type="predicted"/>
<gene>
    <name evidence="1" type="ORF">METZ01_LOCUS192131</name>
</gene>
<reference evidence="1" key="1">
    <citation type="submission" date="2018-05" db="EMBL/GenBank/DDBJ databases">
        <authorList>
            <person name="Lanie J.A."/>
            <person name="Ng W.-L."/>
            <person name="Kazmierczak K.M."/>
            <person name="Andrzejewski T.M."/>
            <person name="Davidsen T.M."/>
            <person name="Wayne K.J."/>
            <person name="Tettelin H."/>
            <person name="Glass J.I."/>
            <person name="Rusch D."/>
            <person name="Podicherti R."/>
            <person name="Tsui H.-C.T."/>
            <person name="Winkler M.E."/>
        </authorList>
    </citation>
    <scope>NUCLEOTIDE SEQUENCE</scope>
</reference>
<feature type="non-terminal residue" evidence="1">
    <location>
        <position position="67"/>
    </location>
</feature>
<name>A0A382DNV2_9ZZZZ</name>
<dbReference type="AlphaFoldDB" id="A0A382DNV2"/>
<protein>
    <submittedName>
        <fullName evidence="1">Uncharacterized protein</fullName>
    </submittedName>
</protein>
<evidence type="ECO:0000313" key="1">
    <source>
        <dbReference type="EMBL" id="SVB39277.1"/>
    </source>
</evidence>
<dbReference type="EMBL" id="UINC01039999">
    <property type="protein sequence ID" value="SVB39277.1"/>
    <property type="molecule type" value="Genomic_DNA"/>
</dbReference>
<organism evidence="1">
    <name type="scientific">marine metagenome</name>
    <dbReference type="NCBI Taxonomy" id="408172"/>
    <lineage>
        <taxon>unclassified sequences</taxon>
        <taxon>metagenomes</taxon>
        <taxon>ecological metagenomes</taxon>
    </lineage>
</organism>
<accession>A0A382DNV2</accession>